<evidence type="ECO:0000259" key="7">
    <source>
        <dbReference type="PROSITE" id="PS50109"/>
    </source>
</evidence>
<dbReference type="PANTHER" id="PTHR43047">
    <property type="entry name" value="TWO-COMPONENT HISTIDINE PROTEIN KINASE"/>
    <property type="match status" value="1"/>
</dbReference>
<gene>
    <name evidence="9" type="ORF">H2509_16055</name>
</gene>
<dbReference type="GO" id="GO:0009927">
    <property type="term" value="F:histidine phosphotransfer kinase activity"/>
    <property type="evidence" value="ECO:0007669"/>
    <property type="project" value="TreeGrafter"/>
</dbReference>
<feature type="modified residue" description="4-aspartylphosphate" evidence="6">
    <location>
        <position position="310"/>
    </location>
</feature>
<comment type="catalytic activity">
    <reaction evidence="1">
        <text>ATP + protein L-histidine = ADP + protein N-phospho-L-histidine.</text>
        <dbReference type="EC" id="2.7.13.3"/>
    </reaction>
</comment>
<organism evidence="9 10">
    <name type="scientific">Stappia albiluteola</name>
    <dbReference type="NCBI Taxonomy" id="2758565"/>
    <lineage>
        <taxon>Bacteria</taxon>
        <taxon>Pseudomonadati</taxon>
        <taxon>Pseudomonadota</taxon>
        <taxon>Alphaproteobacteria</taxon>
        <taxon>Hyphomicrobiales</taxon>
        <taxon>Stappiaceae</taxon>
        <taxon>Stappia</taxon>
    </lineage>
</organism>
<evidence type="ECO:0000256" key="3">
    <source>
        <dbReference type="ARBA" id="ARBA00022553"/>
    </source>
</evidence>
<dbReference type="PROSITE" id="PS50109">
    <property type="entry name" value="HIS_KIN"/>
    <property type="match status" value="1"/>
</dbReference>
<dbReference type="SMART" id="SM00388">
    <property type="entry name" value="HisKA"/>
    <property type="match status" value="1"/>
</dbReference>
<dbReference type="EC" id="2.7.13.3" evidence="2"/>
<feature type="domain" description="Response regulatory" evidence="8">
    <location>
        <begin position="259"/>
        <end position="376"/>
    </location>
</feature>
<name>A0A839AI94_9HYPH</name>
<evidence type="ECO:0000256" key="4">
    <source>
        <dbReference type="ARBA" id="ARBA00022679"/>
    </source>
</evidence>
<dbReference type="PRINTS" id="PR00344">
    <property type="entry name" value="BCTRLSENSOR"/>
</dbReference>
<dbReference type="SMART" id="SM00387">
    <property type="entry name" value="HATPase_c"/>
    <property type="match status" value="1"/>
</dbReference>
<evidence type="ECO:0000256" key="1">
    <source>
        <dbReference type="ARBA" id="ARBA00000085"/>
    </source>
</evidence>
<dbReference type="Pfam" id="PF00072">
    <property type="entry name" value="Response_reg"/>
    <property type="match status" value="1"/>
</dbReference>
<dbReference type="InterPro" id="IPR036890">
    <property type="entry name" value="HATPase_C_sf"/>
</dbReference>
<dbReference type="InterPro" id="IPR001789">
    <property type="entry name" value="Sig_transdc_resp-reg_receiver"/>
</dbReference>
<evidence type="ECO:0000256" key="5">
    <source>
        <dbReference type="ARBA" id="ARBA00022777"/>
    </source>
</evidence>
<keyword evidence="10" id="KW-1185">Reference proteome</keyword>
<dbReference type="InterPro" id="IPR036097">
    <property type="entry name" value="HisK_dim/P_sf"/>
</dbReference>
<keyword evidence="4" id="KW-0808">Transferase</keyword>
<dbReference type="PROSITE" id="PS50110">
    <property type="entry name" value="RESPONSE_REGULATORY"/>
    <property type="match status" value="1"/>
</dbReference>
<dbReference type="InterPro" id="IPR005467">
    <property type="entry name" value="His_kinase_dom"/>
</dbReference>
<dbReference type="InterPro" id="IPR003594">
    <property type="entry name" value="HATPase_dom"/>
</dbReference>
<dbReference type="InterPro" id="IPR003661">
    <property type="entry name" value="HisK_dim/P_dom"/>
</dbReference>
<keyword evidence="3 6" id="KW-0597">Phosphoprotein</keyword>
<dbReference type="AlphaFoldDB" id="A0A839AI94"/>
<dbReference type="GO" id="GO:0000155">
    <property type="term" value="F:phosphorelay sensor kinase activity"/>
    <property type="evidence" value="ECO:0007669"/>
    <property type="project" value="InterPro"/>
</dbReference>
<dbReference type="Pfam" id="PF00512">
    <property type="entry name" value="HisKA"/>
    <property type="match status" value="1"/>
</dbReference>
<dbReference type="PANTHER" id="PTHR43047:SF72">
    <property type="entry name" value="OSMOSENSING HISTIDINE PROTEIN KINASE SLN1"/>
    <property type="match status" value="1"/>
</dbReference>
<dbReference type="RefSeq" id="WP_182167123.1">
    <property type="nucleotide sequence ID" value="NZ_JACFXV010000063.1"/>
</dbReference>
<dbReference type="Gene3D" id="3.30.565.10">
    <property type="entry name" value="Histidine kinase-like ATPase, C-terminal domain"/>
    <property type="match status" value="1"/>
</dbReference>
<feature type="domain" description="Histidine kinase" evidence="7">
    <location>
        <begin position="18"/>
        <end position="233"/>
    </location>
</feature>
<dbReference type="GO" id="GO:0005886">
    <property type="term" value="C:plasma membrane"/>
    <property type="evidence" value="ECO:0007669"/>
    <property type="project" value="TreeGrafter"/>
</dbReference>
<evidence type="ECO:0000256" key="6">
    <source>
        <dbReference type="PROSITE-ProRule" id="PRU00169"/>
    </source>
</evidence>
<evidence type="ECO:0000313" key="9">
    <source>
        <dbReference type="EMBL" id="MBA5778644.1"/>
    </source>
</evidence>
<sequence length="377" mass="39661">MPDTENGAAERSGDTLASLLHDLRTPLAAMRTAGEIVSRDPLTMRQKDALDTLNEAIDALLAMTAEFIAPRSGDHIQEPAGAAIRAVARLFEFAAAAKGLAFSANIDPGLDARLVADSLALRRIISVIVENALKFTQSGTISLEAALTRGGAGDTLVLELHDTGCGVAEEDRRMIFQAHRRGRSRGATDPEAQGSGLGLWNASRLTVLLGGSLELADTTERGSTFRLTVPLQLLPAVDPVAGDALPTPVVMAPDQRKHHILIVDDNATFRRLAATMIEAFGFETSMAESGAEALKMASDPDMQIDAILLDLAMPDMDGVATLAALRTGSLPAQLPVIAMTAAAKPAESRQGMEGFSAVLAKPLDPGQLYAALAEILD</sequence>
<evidence type="ECO:0000259" key="8">
    <source>
        <dbReference type="PROSITE" id="PS50110"/>
    </source>
</evidence>
<proteinExistence type="predicted"/>
<protein>
    <recommendedName>
        <fullName evidence="2">histidine kinase</fullName>
        <ecNumber evidence="2">2.7.13.3</ecNumber>
    </recommendedName>
</protein>
<accession>A0A839AI94</accession>
<dbReference type="SMART" id="SM00448">
    <property type="entry name" value="REC"/>
    <property type="match status" value="1"/>
</dbReference>
<comment type="caution">
    <text evidence="9">The sequence shown here is derived from an EMBL/GenBank/DDBJ whole genome shotgun (WGS) entry which is preliminary data.</text>
</comment>
<dbReference type="InterPro" id="IPR011006">
    <property type="entry name" value="CheY-like_superfamily"/>
</dbReference>
<keyword evidence="5" id="KW-0418">Kinase</keyword>
<dbReference type="Proteomes" id="UP000541109">
    <property type="component" value="Unassembled WGS sequence"/>
</dbReference>
<dbReference type="InterPro" id="IPR004358">
    <property type="entry name" value="Sig_transdc_His_kin-like_C"/>
</dbReference>
<dbReference type="Gene3D" id="1.10.287.130">
    <property type="match status" value="1"/>
</dbReference>
<evidence type="ECO:0000313" key="10">
    <source>
        <dbReference type="Proteomes" id="UP000541109"/>
    </source>
</evidence>
<evidence type="ECO:0000256" key="2">
    <source>
        <dbReference type="ARBA" id="ARBA00012438"/>
    </source>
</evidence>
<dbReference type="Pfam" id="PF02518">
    <property type="entry name" value="HATPase_c"/>
    <property type="match status" value="1"/>
</dbReference>
<dbReference type="SUPFAM" id="SSF55874">
    <property type="entry name" value="ATPase domain of HSP90 chaperone/DNA topoisomerase II/histidine kinase"/>
    <property type="match status" value="1"/>
</dbReference>
<reference evidence="9 10" key="1">
    <citation type="submission" date="2020-07" db="EMBL/GenBank/DDBJ databases">
        <title>Stappia sp., F7233, whole genome shotgun sequencing project.</title>
        <authorList>
            <person name="Jiang S."/>
            <person name="Liu Z.W."/>
            <person name="Du Z.J."/>
        </authorList>
    </citation>
    <scope>NUCLEOTIDE SEQUENCE [LARGE SCALE GENOMIC DNA]</scope>
    <source>
        <strain evidence="9 10">F7233</strain>
    </source>
</reference>
<dbReference type="Gene3D" id="3.40.50.2300">
    <property type="match status" value="1"/>
</dbReference>
<dbReference type="SUPFAM" id="SSF52172">
    <property type="entry name" value="CheY-like"/>
    <property type="match status" value="1"/>
</dbReference>
<dbReference type="CDD" id="cd00082">
    <property type="entry name" value="HisKA"/>
    <property type="match status" value="1"/>
</dbReference>
<dbReference type="SUPFAM" id="SSF47384">
    <property type="entry name" value="Homodimeric domain of signal transducing histidine kinase"/>
    <property type="match status" value="1"/>
</dbReference>
<dbReference type="EMBL" id="JACFXV010000063">
    <property type="protein sequence ID" value="MBA5778644.1"/>
    <property type="molecule type" value="Genomic_DNA"/>
</dbReference>